<dbReference type="GO" id="GO:0016020">
    <property type="term" value="C:membrane"/>
    <property type="evidence" value="ECO:0007669"/>
    <property type="project" value="TreeGrafter"/>
</dbReference>
<feature type="region of interest" description="Disordered" evidence="1">
    <location>
        <begin position="981"/>
        <end position="1027"/>
    </location>
</feature>
<evidence type="ECO:0000256" key="1">
    <source>
        <dbReference type="SAM" id="MobiDB-lite"/>
    </source>
</evidence>
<feature type="region of interest" description="Disordered" evidence="1">
    <location>
        <begin position="166"/>
        <end position="267"/>
    </location>
</feature>
<accession>A0A5A8CT37</accession>
<dbReference type="AlphaFoldDB" id="A0A5A8CT37"/>
<feature type="region of interest" description="Disordered" evidence="1">
    <location>
        <begin position="947"/>
        <end position="966"/>
    </location>
</feature>
<proteinExistence type="predicted"/>
<feature type="region of interest" description="Disordered" evidence="1">
    <location>
        <begin position="287"/>
        <end position="344"/>
    </location>
</feature>
<feature type="compositionally biased region" description="Low complexity" evidence="1">
    <location>
        <begin position="181"/>
        <end position="200"/>
    </location>
</feature>
<protein>
    <recommendedName>
        <fullName evidence="4">HID1 domain-containing protein</fullName>
    </recommendedName>
</protein>
<name>A0A5A8CT37_CAFRO</name>
<comment type="caution">
    <text evidence="2">The sequence shown here is derived from an EMBL/GenBank/DDBJ whole genome shotgun (WGS) entry which is preliminary data.</text>
</comment>
<dbReference type="PANTHER" id="PTHR21575:SF12">
    <property type="entry name" value="PROTEIN HID1"/>
    <property type="match status" value="1"/>
</dbReference>
<feature type="compositionally biased region" description="Basic and acidic residues" evidence="1">
    <location>
        <begin position="166"/>
        <end position="177"/>
    </location>
</feature>
<sequence length="1148" mass="119932">MGNSLSATDVIMAAGRIDREHVPADDREWRVFWEAPCTMETICSTIHPADVRQMRYRQPRNLANLLNKAIDVIEDAASSLDATKYAKAMNAARILTRVMPAVVSADPETDDFARRVLWEGARPLGWESAAEAERVGIDPAGAEPYGPSDVDDRDEVPAEELEQRMAELERAREEAGWKGRGSAAAPPSAGATKAQGAAATEGGGAAGKDAPAGPAGEADDGDEDDGGTASAAAAGIGGGDSDGEDGADGDDDGEDDGDEPEEEMSVVPGHPAEAVGKALQQVARGVLPPGFRRAQRKANVTVPPPRLRWEEDPSRDGAAGAGETGGMAAARAGAGSGKGDAATGSAAASAAGAPADVSTKGPWRSPGQRLCHAVMRLLFAPGLCIDAKSHAFYQNKRRVLRERASAVRDAAPAMGAAAGATDAGASLLDESNAVWPTLLWAGGVGYTKQAAAPSSAMVEARVELLRLVVALVSEPLFRPTDGDCPPSNAFADELTSRHCPFAPTLTLSLLNTVLAFDPVGLNAYVPYASTILADGMPGLVDSSLHVLLLFMHHSPHGMPRLDLETAPSDIHHRPLSAPADPVGFLTGIEAAKAAAAEAAAADKAAADAARTEPRMALPEEPVSPTGDAEDGPSGGASPAASEGAPTADRVGVQRAMLACVRHSADLTLMTTRLSALLNAVWQSDAAYFPGATSSPVLCHQELVALLWYLLCDNAAFLEHLVRDADANQIVVPICYFLWTGRLTAARAQFLHLCTFVLFLLSSYRDFAVNLNRPVEAALPGGIPVVPGSATHADLLVVTLHRLVVNATRRLRPLYGHFLATLSNVSPYVKKLSLDGSVKLGALLDILASPRFLFARPDNFGLLAHLITALANMMQYQYTGNEETMYALVQASSRLEWLASLSLEAAVDGHSRAARLVGKGRRADTAGIDPDVAASAAATTAEAGASTAADAGSPAGADSKAAAGAGAPGSAASAAQVVAAPSAPAPQAPASSAGASVDGRADGREDATQSGPTAGELAQSHDAGPEDVVWESWRPTKEWLDEQMATIPLLRTLLAGTRHMSALLRRHAAKASEQGVTLDDEAFLAELRSTTLVGTIPRPHVIYARRTDHGPATWHWLSSFVWGVIYLRGVSDLHLFDDRAIRLFKLRMV</sequence>
<feature type="compositionally biased region" description="Acidic residues" evidence="1">
    <location>
        <begin position="241"/>
        <end position="264"/>
    </location>
</feature>
<feature type="compositionally biased region" description="Low complexity" evidence="1">
    <location>
        <begin position="207"/>
        <end position="216"/>
    </location>
</feature>
<dbReference type="PANTHER" id="PTHR21575">
    <property type="entry name" value="PROTEIN HID1"/>
    <property type="match status" value="1"/>
</dbReference>
<organism evidence="2 3">
    <name type="scientific">Cafeteria roenbergensis</name>
    <name type="common">Marine flagellate</name>
    <dbReference type="NCBI Taxonomy" id="33653"/>
    <lineage>
        <taxon>Eukaryota</taxon>
        <taxon>Sar</taxon>
        <taxon>Stramenopiles</taxon>
        <taxon>Bigyra</taxon>
        <taxon>Opalozoa</taxon>
        <taxon>Bicosoecida</taxon>
        <taxon>Cafeteriaceae</taxon>
        <taxon>Cafeteria</taxon>
    </lineage>
</organism>
<dbReference type="GO" id="GO:0005797">
    <property type="term" value="C:Golgi medial cisterna"/>
    <property type="evidence" value="ECO:0007669"/>
    <property type="project" value="TreeGrafter"/>
</dbReference>
<evidence type="ECO:0000313" key="3">
    <source>
        <dbReference type="Proteomes" id="UP000325113"/>
    </source>
</evidence>
<feature type="compositionally biased region" description="Acidic residues" evidence="1">
    <location>
        <begin position="217"/>
        <end position="226"/>
    </location>
</feature>
<feature type="compositionally biased region" description="Low complexity" evidence="1">
    <location>
        <begin position="326"/>
        <end position="344"/>
    </location>
</feature>
<dbReference type="GO" id="GO:0000138">
    <property type="term" value="C:Golgi trans cisterna"/>
    <property type="evidence" value="ECO:0007669"/>
    <property type="project" value="TreeGrafter"/>
</dbReference>
<dbReference type="Proteomes" id="UP000325113">
    <property type="component" value="Unassembled WGS sequence"/>
</dbReference>
<gene>
    <name evidence="2" type="ORF">FNF31_06093</name>
</gene>
<feature type="compositionally biased region" description="Low complexity" evidence="1">
    <location>
        <begin position="635"/>
        <end position="645"/>
    </location>
</feature>
<evidence type="ECO:0000313" key="2">
    <source>
        <dbReference type="EMBL" id="KAA0155554.1"/>
    </source>
</evidence>
<dbReference type="EMBL" id="VLTM01000087">
    <property type="protein sequence ID" value="KAA0155554.1"/>
    <property type="molecule type" value="Genomic_DNA"/>
</dbReference>
<dbReference type="Pfam" id="PF12722">
    <property type="entry name" value="Hid1"/>
    <property type="match status" value="1"/>
</dbReference>
<dbReference type="Pfam" id="PF09742">
    <property type="entry name" value="Dymeclin"/>
    <property type="match status" value="1"/>
</dbReference>
<dbReference type="InterPro" id="IPR026705">
    <property type="entry name" value="Hid-1/Ecm30"/>
</dbReference>
<feature type="region of interest" description="Disordered" evidence="1">
    <location>
        <begin position="134"/>
        <end position="154"/>
    </location>
</feature>
<feature type="region of interest" description="Disordered" evidence="1">
    <location>
        <begin position="604"/>
        <end position="645"/>
    </location>
</feature>
<reference evidence="2 3" key="1">
    <citation type="submission" date="2019-07" db="EMBL/GenBank/DDBJ databases">
        <title>Genomes of Cafeteria roenbergensis.</title>
        <authorList>
            <person name="Fischer M.G."/>
            <person name="Hackl T."/>
            <person name="Roman M."/>
        </authorList>
    </citation>
    <scope>NUCLEOTIDE SEQUENCE [LARGE SCALE GENOMIC DNA]</scope>
    <source>
        <strain evidence="2 3">Cflag</strain>
    </source>
</reference>
<evidence type="ECO:0008006" key="4">
    <source>
        <dbReference type="Google" id="ProtNLM"/>
    </source>
</evidence>